<dbReference type="RefSeq" id="WP_347323191.1">
    <property type="nucleotide sequence ID" value="NZ_JBCGUH010000001.1"/>
</dbReference>
<evidence type="ECO:0000313" key="4">
    <source>
        <dbReference type="Proteomes" id="UP001597233"/>
    </source>
</evidence>
<dbReference type="EMBL" id="JBHUEH010000032">
    <property type="protein sequence ID" value="MFD1888480.1"/>
    <property type="molecule type" value="Genomic_DNA"/>
</dbReference>
<evidence type="ECO:0000256" key="1">
    <source>
        <dbReference type="SAM" id="MobiDB-lite"/>
    </source>
</evidence>
<feature type="region of interest" description="Disordered" evidence="1">
    <location>
        <begin position="31"/>
        <end position="50"/>
    </location>
</feature>
<dbReference type="Proteomes" id="UP001597233">
    <property type="component" value="Unassembled WGS sequence"/>
</dbReference>
<keyword evidence="4" id="KW-1185">Reference proteome</keyword>
<reference evidence="4" key="1">
    <citation type="journal article" date="2019" name="Int. J. Syst. Evol. Microbiol.">
        <title>The Global Catalogue of Microorganisms (GCM) 10K type strain sequencing project: providing services to taxonomists for standard genome sequencing and annotation.</title>
        <authorList>
            <consortium name="The Broad Institute Genomics Platform"/>
            <consortium name="The Broad Institute Genome Sequencing Center for Infectious Disease"/>
            <person name="Wu L."/>
            <person name="Ma J."/>
        </authorList>
    </citation>
    <scope>NUCLEOTIDE SEQUENCE [LARGE SCALE GENOMIC DNA]</scope>
    <source>
        <strain evidence="4">CCUG 54950</strain>
    </source>
</reference>
<feature type="compositionally biased region" description="Polar residues" evidence="1">
    <location>
        <begin position="37"/>
        <end position="50"/>
    </location>
</feature>
<dbReference type="InterPro" id="IPR025877">
    <property type="entry name" value="MobA-like_NTP_Trfase"/>
</dbReference>
<protein>
    <submittedName>
        <fullName evidence="3">Nucleotidyltransferase family protein</fullName>
    </submittedName>
</protein>
<accession>A0ABW4RRK3</accession>
<gene>
    <name evidence="3" type="ORF">ACFSC9_23600</name>
</gene>
<organism evidence="3 4">
    <name type="scientific">Paenibacillus wenxiniae</name>
    <dbReference type="NCBI Taxonomy" id="1636843"/>
    <lineage>
        <taxon>Bacteria</taxon>
        <taxon>Bacillati</taxon>
        <taxon>Bacillota</taxon>
        <taxon>Bacilli</taxon>
        <taxon>Bacillales</taxon>
        <taxon>Paenibacillaceae</taxon>
        <taxon>Paenibacillus</taxon>
    </lineage>
</organism>
<dbReference type="PANTHER" id="PTHR43777">
    <property type="entry name" value="MOLYBDENUM COFACTOR CYTIDYLYLTRANSFERASE"/>
    <property type="match status" value="1"/>
</dbReference>
<evidence type="ECO:0000313" key="3">
    <source>
        <dbReference type="EMBL" id="MFD1888480.1"/>
    </source>
</evidence>
<comment type="caution">
    <text evidence="3">The sequence shown here is derived from an EMBL/GenBank/DDBJ whole genome shotgun (WGS) entry which is preliminary data.</text>
</comment>
<proteinExistence type="predicted"/>
<feature type="domain" description="MobA-like NTP transferase" evidence="2">
    <location>
        <begin position="61"/>
        <end position="209"/>
    </location>
</feature>
<dbReference type="Pfam" id="PF12804">
    <property type="entry name" value="NTP_transf_3"/>
    <property type="match status" value="1"/>
</dbReference>
<dbReference type="InterPro" id="IPR029044">
    <property type="entry name" value="Nucleotide-diphossugar_trans"/>
</dbReference>
<name>A0ABW4RRK3_9BACL</name>
<dbReference type="PANTHER" id="PTHR43777:SF1">
    <property type="entry name" value="MOLYBDENUM COFACTOR CYTIDYLYLTRANSFERASE"/>
    <property type="match status" value="1"/>
</dbReference>
<sequence length="254" mass="28316">MGIVALVLAAGKSSRMGRDKLSMRLHAVWDKSESKSKTNTNTRSLADHTSCSPVSDVANMNNPTVGGRVLSTLLQVSELSSIVIVHSPQSSRAWKAQCRQLQQLHHERMELVVCKDAELGMSYSIRCGVQYVRENSQAQAMMIVLADQPLLEPAHVQQLVAHMLTHPELHYVAAAGQDGAAPPIVFAASIWDRLEQLSGDQGARRLLQDTSLHGEYVQLPEYCFWDADTPVALERIQQYITEMSKRVIEHERKH</sequence>
<dbReference type="Gene3D" id="3.90.550.10">
    <property type="entry name" value="Spore Coat Polysaccharide Biosynthesis Protein SpsA, Chain A"/>
    <property type="match status" value="1"/>
</dbReference>
<dbReference type="CDD" id="cd04182">
    <property type="entry name" value="GT_2_like_f"/>
    <property type="match status" value="1"/>
</dbReference>
<dbReference type="SUPFAM" id="SSF53448">
    <property type="entry name" value="Nucleotide-diphospho-sugar transferases"/>
    <property type="match status" value="1"/>
</dbReference>
<evidence type="ECO:0000259" key="2">
    <source>
        <dbReference type="Pfam" id="PF12804"/>
    </source>
</evidence>